<dbReference type="Proteomes" id="UP000001304">
    <property type="component" value="Chromosome"/>
</dbReference>
<dbReference type="KEGG" id="iag:Igag_1095"/>
<evidence type="ECO:0000313" key="3">
    <source>
        <dbReference type="Proteomes" id="UP000001304"/>
    </source>
</evidence>
<evidence type="ECO:0000313" key="2">
    <source>
        <dbReference type="EMBL" id="ADM27908.1"/>
    </source>
</evidence>
<comment type="similarity">
    <text evidence="1">Belongs to the CTAG/PCC1 family.</text>
</comment>
<dbReference type="EMBL" id="CP002098">
    <property type="protein sequence ID" value="ADM27908.1"/>
    <property type="molecule type" value="Genomic_DNA"/>
</dbReference>
<proteinExistence type="inferred from homology"/>
<protein>
    <recommendedName>
        <fullName evidence="4">KEOPS complex Pcc1-like subunit</fullName>
    </recommendedName>
</protein>
<dbReference type="Gene3D" id="3.30.310.50">
    <property type="entry name" value="Alpha-D-phosphohexomutase, C-terminal domain"/>
    <property type="match status" value="1"/>
</dbReference>
<gene>
    <name evidence="2" type="ordered locus">Igag_1095</name>
</gene>
<dbReference type="AlphaFoldDB" id="E0SNW2"/>
<accession>E0SNW2</accession>
<keyword evidence="3" id="KW-1185">Reference proteome</keyword>
<dbReference type="InterPro" id="IPR015419">
    <property type="entry name" value="CTAG/Pcc1"/>
</dbReference>
<reference evidence="2 3" key="1">
    <citation type="journal article" date="2010" name="Stand. Genomic Sci.">
        <title>Complete genome sequence of Ignisphaera aggregans type strain (AQ1.S1).</title>
        <authorList>
            <person name="Goker M."/>
            <person name="Held B."/>
            <person name="Lapidus A."/>
            <person name="Nolan M."/>
            <person name="Spring S."/>
            <person name="Yasawong M."/>
            <person name="Lucas S."/>
            <person name="Glavina Del Rio T."/>
            <person name="Tice H."/>
            <person name="Cheng J.F."/>
            <person name="Goodwin L."/>
            <person name="Tapia R."/>
            <person name="Pitluck S."/>
            <person name="Liolios K."/>
            <person name="Ivanova N."/>
            <person name="Mavromatis K."/>
            <person name="Mikhailova N."/>
            <person name="Pati A."/>
            <person name="Chen A."/>
            <person name="Palaniappan K."/>
            <person name="Brambilla E."/>
            <person name="Land M."/>
            <person name="Hauser L."/>
            <person name="Chang Y.J."/>
            <person name="Jeffries C.D."/>
            <person name="Brettin T."/>
            <person name="Detter J.C."/>
            <person name="Han C."/>
            <person name="Rohde M."/>
            <person name="Sikorski J."/>
            <person name="Woyke T."/>
            <person name="Bristow J."/>
            <person name="Eisen J.A."/>
            <person name="Markowitz V."/>
            <person name="Hugenholtz P."/>
            <person name="Kyrpides N.C."/>
            <person name="Klenk H.P."/>
        </authorList>
    </citation>
    <scope>NUCLEOTIDE SEQUENCE [LARGE SCALE GENOMIC DNA]</scope>
    <source>
        <strain evidence="3">DSM 17230 / JCM 13409 / AQ1.S1</strain>
    </source>
</reference>
<evidence type="ECO:0008006" key="4">
    <source>
        <dbReference type="Google" id="ProtNLM"/>
    </source>
</evidence>
<dbReference type="NCBIfam" id="NF011470">
    <property type="entry name" value="PRK14887.1"/>
    <property type="match status" value="1"/>
</dbReference>
<organism evidence="2 3">
    <name type="scientific">Ignisphaera aggregans (strain DSM 17230 / JCM 13409 / AQ1.S1)</name>
    <dbReference type="NCBI Taxonomy" id="583356"/>
    <lineage>
        <taxon>Archaea</taxon>
        <taxon>Thermoproteota</taxon>
        <taxon>Thermoprotei</taxon>
        <taxon>Desulfurococcales</taxon>
        <taxon>Desulfurococcaceae</taxon>
        <taxon>Ignisphaera</taxon>
    </lineage>
</organism>
<dbReference type="STRING" id="583356.Igag_1095"/>
<sequence>MTIELTISIPIGDADMCRSILESVQPDNLLAPKGITIDMECRNSDLNIVVRGEKIGILTFRNTVDDLLMHINTVARTLSIFLESK</sequence>
<dbReference type="HOGENOM" id="CLU_191159_0_0_2"/>
<name>E0SNW2_IGNAA</name>
<dbReference type="BioCyc" id="IAGG583356:GHAH-1077-MONOMER"/>
<evidence type="ECO:0000256" key="1">
    <source>
        <dbReference type="ARBA" id="ARBA00007073"/>
    </source>
</evidence>
<dbReference type="Pfam" id="PF09341">
    <property type="entry name" value="Pcc1"/>
    <property type="match status" value="1"/>
</dbReference>